<dbReference type="AlphaFoldDB" id="W0RLY6"/>
<reference evidence="1 2" key="1">
    <citation type="journal article" date="2014" name="Genome Announc.">
        <title>Genome Sequence and Methylome of Soil Bacterium Gemmatirosa kalamazoonensis KBS708T, a Member of the Rarely Cultivated Gemmatimonadetes Phylum.</title>
        <authorList>
            <person name="Debruyn J.M."/>
            <person name="Radosevich M."/>
            <person name="Wommack K.E."/>
            <person name="Polson S.W."/>
            <person name="Hauser L.J."/>
            <person name="Fawaz M.N."/>
            <person name="Korlach J."/>
            <person name="Tsai Y.C."/>
        </authorList>
    </citation>
    <scope>NUCLEOTIDE SEQUENCE [LARGE SCALE GENOMIC DNA]</scope>
    <source>
        <strain evidence="1 2">KBS708</strain>
    </source>
</reference>
<gene>
    <name evidence="1" type="ORF">J421_2916</name>
</gene>
<protein>
    <submittedName>
        <fullName evidence="1">Uncharacterized protein</fullName>
    </submittedName>
</protein>
<sequence>MFGCLRRLGCLFVLLLIVVGYLTRGYWWAPARAVVDRSTGHVAARADTTSTWESLSPAAAERGEREVRALAAPRGPVYVSLRPGDLASYAFLSLASALPRSAENAQAAVIDDRVYVRSVVALRDLAGALGPLRNLLSERDTLRLGGTFEVVEPGRAVFHVQDVQVGSVPVPEKMIPTLVRRVRRGTPRPGTAADALEIPIPDYIGDVRVARGRITLYKRH</sequence>
<proteinExistence type="predicted"/>
<dbReference type="EMBL" id="CP007128">
    <property type="protein sequence ID" value="AHG90453.1"/>
    <property type="molecule type" value="Genomic_DNA"/>
</dbReference>
<accession>W0RLY6</accession>
<name>W0RLY6_9BACT</name>
<evidence type="ECO:0000313" key="1">
    <source>
        <dbReference type="EMBL" id="AHG90453.1"/>
    </source>
</evidence>
<dbReference type="KEGG" id="gba:J421_2916"/>
<dbReference type="HOGENOM" id="CLU_1254437_0_0_0"/>
<dbReference type="STRING" id="861299.J421_2916"/>
<organism evidence="1 2">
    <name type="scientific">Gemmatirosa kalamazoonensis</name>
    <dbReference type="NCBI Taxonomy" id="861299"/>
    <lineage>
        <taxon>Bacteria</taxon>
        <taxon>Pseudomonadati</taxon>
        <taxon>Gemmatimonadota</taxon>
        <taxon>Gemmatimonadia</taxon>
        <taxon>Gemmatimonadales</taxon>
        <taxon>Gemmatimonadaceae</taxon>
        <taxon>Gemmatirosa</taxon>
    </lineage>
</organism>
<keyword evidence="2" id="KW-1185">Reference proteome</keyword>
<dbReference type="RefSeq" id="WP_025411922.1">
    <property type="nucleotide sequence ID" value="NZ_CP007128.1"/>
</dbReference>
<dbReference type="Proteomes" id="UP000019151">
    <property type="component" value="Chromosome"/>
</dbReference>
<dbReference type="eggNOG" id="ENOG502ZDFV">
    <property type="taxonomic scope" value="Bacteria"/>
</dbReference>
<evidence type="ECO:0000313" key="2">
    <source>
        <dbReference type="Proteomes" id="UP000019151"/>
    </source>
</evidence>
<dbReference type="InParanoid" id="W0RLY6"/>